<dbReference type="PRINTS" id="PR00455">
    <property type="entry name" value="HTHTETR"/>
</dbReference>
<evidence type="ECO:0000313" key="7">
    <source>
        <dbReference type="EMBL" id="MCO1659329.1"/>
    </source>
</evidence>
<evidence type="ECO:0000259" key="6">
    <source>
        <dbReference type="PROSITE" id="PS50977"/>
    </source>
</evidence>
<organism evidence="7 8">
    <name type="scientific">Pseudonocardia humida</name>
    <dbReference type="NCBI Taxonomy" id="2800819"/>
    <lineage>
        <taxon>Bacteria</taxon>
        <taxon>Bacillati</taxon>
        <taxon>Actinomycetota</taxon>
        <taxon>Actinomycetes</taxon>
        <taxon>Pseudonocardiales</taxon>
        <taxon>Pseudonocardiaceae</taxon>
        <taxon>Pseudonocardia</taxon>
    </lineage>
</organism>
<feature type="DNA-binding region" description="H-T-H motif" evidence="4">
    <location>
        <begin position="39"/>
        <end position="58"/>
    </location>
</feature>
<evidence type="ECO:0000256" key="4">
    <source>
        <dbReference type="PROSITE-ProRule" id="PRU00335"/>
    </source>
</evidence>
<dbReference type="InterPro" id="IPR004111">
    <property type="entry name" value="Repressor_TetR_C"/>
</dbReference>
<feature type="region of interest" description="Disordered" evidence="5">
    <location>
        <begin position="167"/>
        <end position="194"/>
    </location>
</feature>
<evidence type="ECO:0000256" key="5">
    <source>
        <dbReference type="SAM" id="MobiDB-lite"/>
    </source>
</evidence>
<accession>A0ABT1A9J2</accession>
<dbReference type="PANTHER" id="PTHR30055:SF151">
    <property type="entry name" value="TRANSCRIPTIONAL REGULATORY PROTEIN"/>
    <property type="match status" value="1"/>
</dbReference>
<gene>
    <name evidence="7" type="ORF">KDL28_30080</name>
</gene>
<reference evidence="7" key="1">
    <citation type="submission" date="2021-04" db="EMBL/GenBank/DDBJ databases">
        <title>Pseudonocardia sp. nov., isolated from sandy soil of mangrove forest.</title>
        <authorList>
            <person name="Zan Z."/>
            <person name="Huang R."/>
            <person name="Liu W."/>
        </authorList>
    </citation>
    <scope>NUCLEOTIDE SEQUENCE</scope>
    <source>
        <strain evidence="7">S2-4</strain>
    </source>
</reference>
<keyword evidence="3" id="KW-0804">Transcription</keyword>
<proteinExistence type="predicted"/>
<dbReference type="PROSITE" id="PS50977">
    <property type="entry name" value="HTH_TETR_2"/>
    <property type="match status" value="1"/>
</dbReference>
<sequence>MTRPDAPPGRTGRPPRTSRAQILAAARRILERDGWEKLTIRRLAAEAGVATMTLYHHVRDREDLLIQLINELADQLPPPDLSGDPRDRIVAAATSMHDALAAWPWAAEVLTTDGFLSRLGESALRVVEAIVAGAVDHGCTPAQAVHVYRSIWYYTVGEILVRANSRHRRAGDGRPAEGATLFSGPDPSLGDLDPSHQPHLAAIGDRWGVLAAQDTYPEGLRAFVDGLLARAGSPEPGGPAP</sequence>
<dbReference type="Gene3D" id="1.10.10.60">
    <property type="entry name" value="Homeodomain-like"/>
    <property type="match status" value="1"/>
</dbReference>
<dbReference type="SUPFAM" id="SSF48498">
    <property type="entry name" value="Tetracyclin repressor-like, C-terminal domain"/>
    <property type="match status" value="1"/>
</dbReference>
<dbReference type="RefSeq" id="WP_252444150.1">
    <property type="nucleotide sequence ID" value="NZ_JAGSOV010000064.1"/>
</dbReference>
<name>A0ABT1A9J2_9PSEU</name>
<keyword evidence="2 4" id="KW-0238">DNA-binding</keyword>
<dbReference type="Pfam" id="PF02909">
    <property type="entry name" value="TetR_C_1"/>
    <property type="match status" value="1"/>
</dbReference>
<evidence type="ECO:0000256" key="1">
    <source>
        <dbReference type="ARBA" id="ARBA00023015"/>
    </source>
</evidence>
<dbReference type="InterPro" id="IPR009057">
    <property type="entry name" value="Homeodomain-like_sf"/>
</dbReference>
<evidence type="ECO:0000256" key="3">
    <source>
        <dbReference type="ARBA" id="ARBA00023163"/>
    </source>
</evidence>
<protein>
    <submittedName>
        <fullName evidence="7">TetR/AcrR family transcriptional regulator</fullName>
    </submittedName>
</protein>
<keyword evidence="1" id="KW-0805">Transcription regulation</keyword>
<dbReference type="InterPro" id="IPR036271">
    <property type="entry name" value="Tet_transcr_reg_TetR-rel_C_sf"/>
</dbReference>
<dbReference type="PANTHER" id="PTHR30055">
    <property type="entry name" value="HTH-TYPE TRANSCRIPTIONAL REGULATOR RUTR"/>
    <property type="match status" value="1"/>
</dbReference>
<dbReference type="InterPro" id="IPR001647">
    <property type="entry name" value="HTH_TetR"/>
</dbReference>
<dbReference type="Proteomes" id="UP001165283">
    <property type="component" value="Unassembled WGS sequence"/>
</dbReference>
<dbReference type="EMBL" id="JAGSOV010000064">
    <property type="protein sequence ID" value="MCO1659329.1"/>
    <property type="molecule type" value="Genomic_DNA"/>
</dbReference>
<dbReference type="Pfam" id="PF00440">
    <property type="entry name" value="TetR_N"/>
    <property type="match status" value="1"/>
</dbReference>
<evidence type="ECO:0000256" key="2">
    <source>
        <dbReference type="ARBA" id="ARBA00023125"/>
    </source>
</evidence>
<comment type="caution">
    <text evidence="7">The sequence shown here is derived from an EMBL/GenBank/DDBJ whole genome shotgun (WGS) entry which is preliminary data.</text>
</comment>
<dbReference type="Gene3D" id="1.10.357.10">
    <property type="entry name" value="Tetracycline Repressor, domain 2"/>
    <property type="match status" value="1"/>
</dbReference>
<dbReference type="SUPFAM" id="SSF46689">
    <property type="entry name" value="Homeodomain-like"/>
    <property type="match status" value="1"/>
</dbReference>
<evidence type="ECO:0000313" key="8">
    <source>
        <dbReference type="Proteomes" id="UP001165283"/>
    </source>
</evidence>
<feature type="domain" description="HTH tetR-type" evidence="6">
    <location>
        <begin position="16"/>
        <end position="76"/>
    </location>
</feature>
<keyword evidence="8" id="KW-1185">Reference proteome</keyword>
<dbReference type="InterPro" id="IPR050109">
    <property type="entry name" value="HTH-type_TetR-like_transc_reg"/>
</dbReference>